<dbReference type="PANTHER" id="PTHR34587">
    <property type="entry name" value="VWFA DOMAIN-CONTAINING PROTEIN"/>
    <property type="match status" value="1"/>
</dbReference>
<sequence length="243" mass="26078">MLDPQSSFRLDPSVIQEAAKSNGILDPANPKNFAKSPVSANNFINLCVGAKVTNGEQIKEGSCNPTPMGFLPSNTHMPSVKIVRPNRKSKLEACEDFNITVALKNIQIGLFTSPPNTYYLAPQFLNPDGFIKGHLHVVAQLARRHEHFDAQIFAFFEGISEPAIGGKVNVTVSGGLPNGIYRISTITTAMNHQTVALPVAQRGAVDDAVYVKVGTGVSSDDIDGSIDSISQECQKAKGARKES</sequence>
<organism evidence="1 2">
    <name type="scientific">Austropuccinia psidii MF-1</name>
    <dbReference type="NCBI Taxonomy" id="1389203"/>
    <lineage>
        <taxon>Eukaryota</taxon>
        <taxon>Fungi</taxon>
        <taxon>Dikarya</taxon>
        <taxon>Basidiomycota</taxon>
        <taxon>Pucciniomycotina</taxon>
        <taxon>Pucciniomycetes</taxon>
        <taxon>Pucciniales</taxon>
        <taxon>Sphaerophragmiaceae</taxon>
        <taxon>Austropuccinia</taxon>
    </lineage>
</organism>
<evidence type="ECO:0000313" key="2">
    <source>
        <dbReference type="Proteomes" id="UP000765509"/>
    </source>
</evidence>
<keyword evidence="2" id="KW-1185">Reference proteome</keyword>
<dbReference type="AlphaFoldDB" id="A0A9Q3H5J9"/>
<dbReference type="EMBL" id="AVOT02011343">
    <property type="protein sequence ID" value="MBW0491952.1"/>
    <property type="molecule type" value="Genomic_DNA"/>
</dbReference>
<accession>A0A9Q3H5J9</accession>
<dbReference type="Proteomes" id="UP000765509">
    <property type="component" value="Unassembled WGS sequence"/>
</dbReference>
<comment type="caution">
    <text evidence="1">The sequence shown here is derived from an EMBL/GenBank/DDBJ whole genome shotgun (WGS) entry which is preliminary data.</text>
</comment>
<dbReference type="PANTHER" id="PTHR34587:SF2">
    <property type="entry name" value="G-PROTEIN COUPLED RECEPTORS FAMILY 1 PROFILE DOMAIN-CONTAINING PROTEIN"/>
    <property type="match status" value="1"/>
</dbReference>
<gene>
    <name evidence="1" type="ORF">O181_031667</name>
</gene>
<dbReference type="InterPro" id="IPR053216">
    <property type="entry name" value="Appressorial_penetr-assoc"/>
</dbReference>
<dbReference type="OrthoDB" id="2336871at2759"/>
<name>A0A9Q3H5J9_9BASI</name>
<evidence type="ECO:0000313" key="1">
    <source>
        <dbReference type="EMBL" id="MBW0491952.1"/>
    </source>
</evidence>
<protein>
    <submittedName>
        <fullName evidence="1">Uncharacterized protein</fullName>
    </submittedName>
</protein>
<reference evidence="1" key="1">
    <citation type="submission" date="2021-03" db="EMBL/GenBank/DDBJ databases">
        <title>Draft genome sequence of rust myrtle Austropuccinia psidii MF-1, a brazilian biotype.</title>
        <authorList>
            <person name="Quecine M.C."/>
            <person name="Pachon D.M.R."/>
            <person name="Bonatelli M.L."/>
            <person name="Correr F.H."/>
            <person name="Franceschini L.M."/>
            <person name="Leite T.F."/>
            <person name="Margarido G.R.A."/>
            <person name="Almeida C.A."/>
            <person name="Ferrarezi J.A."/>
            <person name="Labate C.A."/>
        </authorList>
    </citation>
    <scope>NUCLEOTIDE SEQUENCE</scope>
    <source>
        <strain evidence="1">MF-1</strain>
    </source>
</reference>
<proteinExistence type="predicted"/>